<dbReference type="GO" id="GO:0016705">
    <property type="term" value="F:oxidoreductase activity, acting on paired donors, with incorporation or reduction of molecular oxygen"/>
    <property type="evidence" value="ECO:0007669"/>
    <property type="project" value="InterPro"/>
</dbReference>
<reference evidence="10 11" key="1">
    <citation type="journal article" date="2014" name="Genome Announc.">
        <title>Draft Genome Sequence of Amycolatopsis lurida NRRL 2430, Producer of the Glycopeptide Family Antibiotic Ristocetin.</title>
        <authorList>
            <person name="Kwun M.J."/>
            <person name="Hong H.J."/>
        </authorList>
    </citation>
    <scope>NUCLEOTIDE SEQUENCE [LARGE SCALE GENOMIC DNA]</scope>
    <source>
        <strain evidence="10 11">NRRL 2430</strain>
    </source>
</reference>
<dbReference type="InterPro" id="IPR017972">
    <property type="entry name" value="Cyt_P450_CS"/>
</dbReference>
<evidence type="ECO:0000256" key="8">
    <source>
        <dbReference type="ARBA" id="ARBA00055433"/>
    </source>
</evidence>
<protein>
    <submittedName>
        <fullName evidence="10">Cytochrome P450</fullName>
    </submittedName>
</protein>
<dbReference type="RefSeq" id="WP_034307957.1">
    <property type="nucleotide sequence ID" value="NZ_JFBM01000005.1"/>
</dbReference>
<dbReference type="Pfam" id="PF00067">
    <property type="entry name" value="p450"/>
    <property type="match status" value="1"/>
</dbReference>
<sequence length="381" mass="41819">MTSAASDLLGFDPLSADFRADPYRQYRRMDKLARTPAGLWVTTSYQLCAQVLRDSRFGHGDRSWRDTGGSKRSFATMNPPDHTRLRRLVSGAFTAPFVERLRPGIAETTDELLTGLSGPVDIIAALAYPLPVIIISELLGVPAEDQARFRSWSSALARGQDPDVILSSEEREARTRAREEFANYFTDLAERRRAKPASDLLSALAGVEGLTIQELLSICSVLLVAGHETVVSLIGNGTRALLANPDQIPYLHAHPAAAVEELLRYDPPVQLTLRTALEDVVLSGMEIEAGQQIVLLLAAANRDPSVFPDPDRLDLARSAKGHLTFSLGIHFCLGAMLARLEGQIALTKLFERAPVLAPDPFEYRETLVLRGLTKLELVFPD</sequence>
<evidence type="ECO:0000256" key="7">
    <source>
        <dbReference type="ARBA" id="ARBA00023033"/>
    </source>
</evidence>
<evidence type="ECO:0000256" key="3">
    <source>
        <dbReference type="ARBA" id="ARBA00022617"/>
    </source>
</evidence>
<accession>A0A2P2FYT3</accession>
<evidence type="ECO:0000256" key="9">
    <source>
        <dbReference type="RuleBase" id="RU000461"/>
    </source>
</evidence>
<dbReference type="PANTHER" id="PTHR46696:SF1">
    <property type="entry name" value="CYTOCHROME P450 YJIB-RELATED"/>
    <property type="match status" value="1"/>
</dbReference>
<dbReference type="GO" id="GO:0020037">
    <property type="term" value="F:heme binding"/>
    <property type="evidence" value="ECO:0007669"/>
    <property type="project" value="InterPro"/>
</dbReference>
<dbReference type="PROSITE" id="PS00086">
    <property type="entry name" value="CYTOCHROME_P450"/>
    <property type="match status" value="1"/>
</dbReference>
<dbReference type="InterPro" id="IPR002397">
    <property type="entry name" value="Cyt_P450_B"/>
</dbReference>
<keyword evidence="7 9" id="KW-0503">Monooxygenase</keyword>
<comment type="function">
    <text evidence="8">Involved in the coupling of aromatic side chains of the heptapeptide of vancomycin.</text>
</comment>
<comment type="similarity">
    <text evidence="2 9">Belongs to the cytochrome P450 family.</text>
</comment>
<evidence type="ECO:0000256" key="4">
    <source>
        <dbReference type="ARBA" id="ARBA00022723"/>
    </source>
</evidence>
<evidence type="ECO:0000313" key="10">
    <source>
        <dbReference type="EMBL" id="KFU81879.1"/>
    </source>
</evidence>
<evidence type="ECO:0000313" key="11">
    <source>
        <dbReference type="Proteomes" id="UP000256220"/>
    </source>
</evidence>
<comment type="caution">
    <text evidence="10">The sequence shown here is derived from an EMBL/GenBank/DDBJ whole genome shotgun (WGS) entry which is preliminary data.</text>
</comment>
<keyword evidence="4 9" id="KW-0479">Metal-binding</keyword>
<dbReference type="SUPFAM" id="SSF48264">
    <property type="entry name" value="Cytochrome P450"/>
    <property type="match status" value="1"/>
</dbReference>
<dbReference type="GO" id="GO:0004497">
    <property type="term" value="F:monooxygenase activity"/>
    <property type="evidence" value="ECO:0007669"/>
    <property type="project" value="UniProtKB-KW"/>
</dbReference>
<evidence type="ECO:0000256" key="1">
    <source>
        <dbReference type="ARBA" id="ARBA00004660"/>
    </source>
</evidence>
<keyword evidence="5 9" id="KW-0560">Oxidoreductase</keyword>
<keyword evidence="6 9" id="KW-0408">Iron</keyword>
<dbReference type="PANTHER" id="PTHR46696">
    <property type="entry name" value="P450, PUTATIVE (EUROFUNG)-RELATED"/>
    <property type="match status" value="1"/>
</dbReference>
<organism evidence="10 11">
    <name type="scientific">Amycolatopsis lurida NRRL 2430</name>
    <dbReference type="NCBI Taxonomy" id="1460371"/>
    <lineage>
        <taxon>Bacteria</taxon>
        <taxon>Bacillati</taxon>
        <taxon>Actinomycetota</taxon>
        <taxon>Actinomycetes</taxon>
        <taxon>Pseudonocardiales</taxon>
        <taxon>Pseudonocardiaceae</taxon>
        <taxon>Amycolatopsis</taxon>
    </lineage>
</organism>
<dbReference type="CDD" id="cd20625">
    <property type="entry name" value="CYP164-like"/>
    <property type="match status" value="1"/>
</dbReference>
<keyword evidence="11" id="KW-1185">Reference proteome</keyword>
<evidence type="ECO:0000256" key="5">
    <source>
        <dbReference type="ARBA" id="ARBA00023002"/>
    </source>
</evidence>
<evidence type="ECO:0000256" key="6">
    <source>
        <dbReference type="ARBA" id="ARBA00023004"/>
    </source>
</evidence>
<dbReference type="PRINTS" id="PR00359">
    <property type="entry name" value="BP450"/>
</dbReference>
<dbReference type="InterPro" id="IPR036396">
    <property type="entry name" value="Cyt_P450_sf"/>
</dbReference>
<proteinExistence type="inferred from homology"/>
<dbReference type="FunFam" id="1.10.630.10:FF:000018">
    <property type="entry name" value="Cytochrome P450 monooxygenase"/>
    <property type="match status" value="1"/>
</dbReference>
<dbReference type="Gene3D" id="1.10.630.10">
    <property type="entry name" value="Cytochrome P450"/>
    <property type="match status" value="1"/>
</dbReference>
<name>A0A2P2FYT3_AMYLU</name>
<dbReference type="Proteomes" id="UP000256220">
    <property type="component" value="Unassembled WGS sequence"/>
</dbReference>
<gene>
    <name evidence="10" type="ORF">BB31_08510</name>
</gene>
<dbReference type="EMBL" id="JFBM01000005">
    <property type="protein sequence ID" value="KFU81879.1"/>
    <property type="molecule type" value="Genomic_DNA"/>
</dbReference>
<keyword evidence="3 9" id="KW-0349">Heme</keyword>
<dbReference type="InterPro" id="IPR001128">
    <property type="entry name" value="Cyt_P450"/>
</dbReference>
<evidence type="ECO:0000256" key="2">
    <source>
        <dbReference type="ARBA" id="ARBA00010617"/>
    </source>
</evidence>
<comment type="pathway">
    <text evidence="1">Antibiotic biosynthesis; vancomycin biosynthesis.</text>
</comment>
<dbReference type="GO" id="GO:0005506">
    <property type="term" value="F:iron ion binding"/>
    <property type="evidence" value="ECO:0007669"/>
    <property type="project" value="InterPro"/>
</dbReference>
<dbReference type="AlphaFoldDB" id="A0A2P2FYT3"/>